<keyword evidence="5" id="KW-0695">RNA-directed DNA polymerase</keyword>
<keyword evidence="5" id="KW-0808">Transferase</keyword>
<protein>
    <recommendedName>
        <fullName evidence="1">RNA-directed DNA polymerase</fullName>
        <ecNumber evidence="1">2.7.7.49</ecNumber>
    </recommendedName>
</protein>
<dbReference type="Gene3D" id="3.30.70.270">
    <property type="match status" value="1"/>
</dbReference>
<gene>
    <name evidence="5 7 8" type="ORF">SRAE_0000052000</name>
</gene>
<evidence type="ECO:0000259" key="3">
    <source>
        <dbReference type="PROSITE" id="PS50878"/>
    </source>
</evidence>
<dbReference type="GO" id="GO:0003964">
    <property type="term" value="F:RNA-directed DNA polymerase activity"/>
    <property type="evidence" value="ECO:0007669"/>
    <property type="project" value="UniProtKB-KW"/>
</dbReference>
<sequence length="1099" mass="127312">MDVSGDRSNSRERRESTLGERIDSNKRVEDLEKDINDIKGITNGEIGADRAQPISSQVRLEPFTGEKEAVDVYKNRLESYFVMTHTAENMKIHHLKLMLKGRQLEKFMRREFTEAHSLLGARSKLDTIKCGKLQKKMTRVAELLPKPLKYNFEFIHVNCFDTAIYRELKMWTTFEEGRKRYEKKPQSNFRYEFKGNCNKCSVKGHKGKDCIQFKNWKEKIEKSATCIEVVEKNAACFDKIMKARRMNLPLIEMKYGTGKAVTLLDTGSTVTIMTKSYADKMRVKYEPCDQKIKSFTGNLYRPMITKKYEKFNLGKNEILIRLLVVESGENSSCYDIILENDFFTEKSITIKGTGSKRRVVVEGESYPILENMQTNKELKPQSKCEKMELNLEEEIVPSDMPDIIIDEMPSENDENNICFITIAENENEKYVKEIRKRYPKVIAKHQYDIGSGKIKVPLQTFLETTQLRKLVRFIPRSQAEIDFIESQIKLLLAADIIGKGVVPYIHPFFVIPKAESVTEFRSLTDFRSVNQITVPFHIESKLPRTLFSQLAEANHITKLDMNSAYFQFALDESQYKCFGFQCPSGCYYYKRLPQGAKNSAGLFDIMLENLLRKFEKNMILFKVDILIFSKESDEEHLQLIMDILRVFEKNDLRIDIRKSAVFLKFEIDEKGFRPSQKSLSRFVNRKKPETTKELLSIALSGSYFQGCVKRFADLVQPLLDVCQTKRSMQNCETFYFPNNKLPFLITSDACTTGIRGYLSQINSKNEEKILGWMSKKLPLTVRERNLTITESISTIIKPDHRNLVHIAEKGNDARYGSFIEAVMSGDNHLQYIQGTKNRVADDLSRYGFSSAAILEIVPKDKLTLEEQLKEEKIKKARKKGEYDGYKIIPQCPKLIMILKEGKEIPLIPDQFVSNLLMISHDNAGYVEFSKVYETAKEVCYFTGMRQRILDYCRSCQPCQFRNHSPKVKLAEKAIIYERPNVCLVIDICRRISPPSKKYHYILGVIDCFTRCVTLILLENYSYKNALKELYRRVFYIHRPPEKVRLDGAGNFRNVNLVKALNDSGIEVSTSVPYCSKSNSLIKRLFKQLQNCIAKYKQYE</sequence>
<dbReference type="InterPro" id="IPR043128">
    <property type="entry name" value="Rev_trsase/Diguanyl_cyclase"/>
</dbReference>
<dbReference type="InterPro" id="IPR001584">
    <property type="entry name" value="Integrase_cat-core"/>
</dbReference>
<dbReference type="PROSITE" id="PS50994">
    <property type="entry name" value="INTEGRASE"/>
    <property type="match status" value="1"/>
</dbReference>
<dbReference type="Gene3D" id="3.10.10.10">
    <property type="entry name" value="HIV Type 1 Reverse Transcriptase, subunit A, domain 1"/>
    <property type="match status" value="1"/>
</dbReference>
<dbReference type="Pfam" id="PF00078">
    <property type="entry name" value="RVT_1"/>
    <property type="match status" value="1"/>
</dbReference>
<evidence type="ECO:0000313" key="6">
    <source>
        <dbReference type="Proteomes" id="UP000035682"/>
    </source>
</evidence>
<dbReference type="InterPro" id="IPR041588">
    <property type="entry name" value="Integrase_H2C2"/>
</dbReference>
<dbReference type="Pfam" id="PF17919">
    <property type="entry name" value="RT_RNaseH_2"/>
    <property type="match status" value="1"/>
</dbReference>
<dbReference type="Proteomes" id="UP000035682">
    <property type="component" value="Unplaced"/>
</dbReference>
<dbReference type="InterPro" id="IPR041577">
    <property type="entry name" value="RT_RNaseH_2"/>
</dbReference>
<dbReference type="InterPro" id="IPR000477">
    <property type="entry name" value="RT_dom"/>
</dbReference>
<dbReference type="RefSeq" id="XP_024500605.1">
    <property type="nucleotide sequence ID" value="XM_024646422.1"/>
</dbReference>
<feature type="region of interest" description="Disordered" evidence="2">
    <location>
        <begin position="1"/>
        <end position="26"/>
    </location>
</feature>
<keyword evidence="5" id="KW-0548">Nucleotidyltransferase</keyword>
<dbReference type="SUPFAM" id="SSF56672">
    <property type="entry name" value="DNA/RNA polymerases"/>
    <property type="match status" value="1"/>
</dbReference>
<evidence type="ECO:0000313" key="8">
    <source>
        <dbReference type="WormBase" id="SRAE_0000052000"/>
    </source>
</evidence>
<dbReference type="PROSITE" id="PS50878">
    <property type="entry name" value="RT_POL"/>
    <property type="match status" value="1"/>
</dbReference>
<name>A0A090KVE3_STRRB</name>
<dbReference type="CDD" id="cd00303">
    <property type="entry name" value="retropepsin_like"/>
    <property type="match status" value="1"/>
</dbReference>
<dbReference type="EC" id="2.7.7.49" evidence="1"/>
<dbReference type="Gene3D" id="1.10.340.70">
    <property type="match status" value="1"/>
</dbReference>
<dbReference type="PANTHER" id="PTHR37984:SF15">
    <property type="entry name" value="INTEGRASE CATALYTIC DOMAIN-CONTAINING PROTEIN"/>
    <property type="match status" value="1"/>
</dbReference>
<dbReference type="SUPFAM" id="SSF53098">
    <property type="entry name" value="Ribonuclease H-like"/>
    <property type="match status" value="1"/>
</dbReference>
<dbReference type="WBParaSite" id="SRAE_0000052000.1">
    <property type="protein sequence ID" value="SRAE_0000052000.1"/>
    <property type="gene ID" value="WBGene00256266"/>
</dbReference>
<dbReference type="CDD" id="cd01647">
    <property type="entry name" value="RT_LTR"/>
    <property type="match status" value="1"/>
</dbReference>
<dbReference type="CTD" id="36373764"/>
<dbReference type="InterPro" id="IPR036397">
    <property type="entry name" value="RNaseH_sf"/>
</dbReference>
<dbReference type="Gene3D" id="3.30.420.10">
    <property type="entry name" value="Ribonuclease H-like superfamily/Ribonuclease H"/>
    <property type="match status" value="1"/>
</dbReference>
<dbReference type="WormBase" id="SRAE_0000052000">
    <property type="protein sequence ID" value="SRP07785"/>
    <property type="gene ID" value="WBGene00256266"/>
</dbReference>
<dbReference type="GO" id="GO:0003676">
    <property type="term" value="F:nucleic acid binding"/>
    <property type="evidence" value="ECO:0007669"/>
    <property type="project" value="InterPro"/>
</dbReference>
<evidence type="ECO:0000259" key="4">
    <source>
        <dbReference type="PROSITE" id="PS50994"/>
    </source>
</evidence>
<dbReference type="InterPro" id="IPR050951">
    <property type="entry name" value="Retrovirus_Pol_polyprotein"/>
</dbReference>
<dbReference type="GO" id="GO:0042575">
    <property type="term" value="C:DNA polymerase complex"/>
    <property type="evidence" value="ECO:0007669"/>
    <property type="project" value="UniProtKB-ARBA"/>
</dbReference>
<dbReference type="EMBL" id="LN609407">
    <property type="protein sequence ID" value="CEF61396.1"/>
    <property type="molecule type" value="Genomic_DNA"/>
</dbReference>
<dbReference type="InterPro" id="IPR043502">
    <property type="entry name" value="DNA/RNA_pol_sf"/>
</dbReference>
<dbReference type="Gene3D" id="2.40.70.10">
    <property type="entry name" value="Acid Proteases"/>
    <property type="match status" value="1"/>
</dbReference>
<reference evidence="5" key="1">
    <citation type="submission" date="2014-09" db="EMBL/GenBank/DDBJ databases">
        <authorList>
            <person name="Aslett A.Martin."/>
        </authorList>
    </citation>
    <scope>NUCLEOTIDE SEQUENCE</scope>
    <source>
        <strain evidence="5">ED321 Heterogonic</strain>
    </source>
</reference>
<evidence type="ECO:0000256" key="1">
    <source>
        <dbReference type="ARBA" id="ARBA00012493"/>
    </source>
</evidence>
<evidence type="ECO:0000313" key="5">
    <source>
        <dbReference type="EMBL" id="CEF61396.1"/>
    </source>
</evidence>
<dbReference type="InterPro" id="IPR012337">
    <property type="entry name" value="RNaseH-like_sf"/>
</dbReference>
<dbReference type="PANTHER" id="PTHR37984">
    <property type="entry name" value="PROTEIN CBG26694"/>
    <property type="match status" value="1"/>
</dbReference>
<dbReference type="OrthoDB" id="8947436at2759"/>
<proteinExistence type="predicted"/>
<dbReference type="GeneID" id="36373764"/>
<reference evidence="7" key="3">
    <citation type="submission" date="2020-12" db="UniProtKB">
        <authorList>
            <consortium name="WormBaseParasite"/>
        </authorList>
    </citation>
    <scope>IDENTIFICATION</scope>
</reference>
<dbReference type="AlphaFoldDB" id="A0A090KVE3"/>
<feature type="domain" description="Integrase catalytic" evidence="4">
    <location>
        <begin position="975"/>
        <end position="1099"/>
    </location>
</feature>
<organism evidence="5">
    <name type="scientific">Strongyloides ratti</name>
    <name type="common">Parasitic roundworm</name>
    <dbReference type="NCBI Taxonomy" id="34506"/>
    <lineage>
        <taxon>Eukaryota</taxon>
        <taxon>Metazoa</taxon>
        <taxon>Ecdysozoa</taxon>
        <taxon>Nematoda</taxon>
        <taxon>Chromadorea</taxon>
        <taxon>Rhabditida</taxon>
        <taxon>Tylenchina</taxon>
        <taxon>Panagrolaimomorpha</taxon>
        <taxon>Strongyloidoidea</taxon>
        <taxon>Strongyloididae</taxon>
        <taxon>Strongyloides</taxon>
    </lineage>
</organism>
<feature type="domain" description="Reverse transcriptase" evidence="3">
    <location>
        <begin position="492"/>
        <end position="699"/>
    </location>
</feature>
<evidence type="ECO:0000256" key="2">
    <source>
        <dbReference type="SAM" id="MobiDB-lite"/>
    </source>
</evidence>
<dbReference type="GO" id="GO:0015074">
    <property type="term" value="P:DNA integration"/>
    <property type="evidence" value="ECO:0007669"/>
    <property type="project" value="InterPro"/>
</dbReference>
<reference evidence="6" key="2">
    <citation type="submission" date="2014-09" db="EMBL/GenBank/DDBJ databases">
        <authorList>
            <person name="Martin A.A."/>
        </authorList>
    </citation>
    <scope>NUCLEOTIDE SEQUENCE</scope>
    <source>
        <strain evidence="6">ED321</strain>
    </source>
</reference>
<accession>A0A090KVE3</accession>
<dbReference type="Pfam" id="PF17921">
    <property type="entry name" value="Integrase_H2C2"/>
    <property type="match status" value="1"/>
</dbReference>
<keyword evidence="6" id="KW-1185">Reference proteome</keyword>
<dbReference type="InterPro" id="IPR021109">
    <property type="entry name" value="Peptidase_aspartic_dom_sf"/>
</dbReference>
<evidence type="ECO:0000313" key="7">
    <source>
        <dbReference type="WBParaSite" id="SRAE_0000052000.1"/>
    </source>
</evidence>